<dbReference type="InterPro" id="IPR045599">
    <property type="entry name" value="DUF6456"/>
</dbReference>
<sequence length="162" mass="17439">MSFAGEKDWAINRLSQGRGGREPFLTRSERDAAERLRSDFTRGSLMASVSQSWDFQPAAKAGRGAAGDLSDTAIDARARVEGAIDAIGPELAGLILDIACHLKGLEEVERTRGWPARSAKMLLKVGLGMLVRHYGLDGVDRRGCGPLRGWKAPDARPSIAPV</sequence>
<reference evidence="2 3" key="1">
    <citation type="submission" date="2023-12" db="EMBL/GenBank/DDBJ databases">
        <title>Description of Novel Strain Fulvimarina sp. 2208YS6-2-32 isolated from Uroteuthis (Photololigo) edulis.</title>
        <authorList>
            <person name="Park J.-S."/>
        </authorList>
    </citation>
    <scope>NUCLEOTIDE SEQUENCE [LARGE SCALE GENOMIC DNA]</scope>
    <source>
        <strain evidence="2 3">2208YS6-2-32</strain>
    </source>
</reference>
<name>A0ABU5I3M4_9HYPH</name>
<feature type="domain" description="DUF6456" evidence="1">
    <location>
        <begin position="20"/>
        <end position="135"/>
    </location>
</feature>
<dbReference type="Pfam" id="PF20057">
    <property type="entry name" value="DUF6456"/>
    <property type="match status" value="1"/>
</dbReference>
<accession>A0ABU5I3M4</accession>
<proteinExistence type="predicted"/>
<dbReference type="Proteomes" id="UP001294412">
    <property type="component" value="Unassembled WGS sequence"/>
</dbReference>
<evidence type="ECO:0000313" key="2">
    <source>
        <dbReference type="EMBL" id="MDY8109982.1"/>
    </source>
</evidence>
<organism evidence="2 3">
    <name type="scientific">Fulvimarina uroteuthidis</name>
    <dbReference type="NCBI Taxonomy" id="3098149"/>
    <lineage>
        <taxon>Bacteria</taxon>
        <taxon>Pseudomonadati</taxon>
        <taxon>Pseudomonadota</taxon>
        <taxon>Alphaproteobacteria</taxon>
        <taxon>Hyphomicrobiales</taxon>
        <taxon>Aurantimonadaceae</taxon>
        <taxon>Fulvimarina</taxon>
    </lineage>
</organism>
<gene>
    <name evidence="2" type="ORF">U0C82_12615</name>
</gene>
<evidence type="ECO:0000259" key="1">
    <source>
        <dbReference type="Pfam" id="PF20057"/>
    </source>
</evidence>
<keyword evidence="3" id="KW-1185">Reference proteome</keyword>
<evidence type="ECO:0000313" key="3">
    <source>
        <dbReference type="Proteomes" id="UP001294412"/>
    </source>
</evidence>
<comment type="caution">
    <text evidence="2">The sequence shown here is derived from an EMBL/GenBank/DDBJ whole genome shotgun (WGS) entry which is preliminary data.</text>
</comment>
<dbReference type="RefSeq" id="WP_322187512.1">
    <property type="nucleotide sequence ID" value="NZ_JAXLPB010000004.1"/>
</dbReference>
<dbReference type="EMBL" id="JAXLPB010000004">
    <property type="protein sequence ID" value="MDY8109982.1"/>
    <property type="molecule type" value="Genomic_DNA"/>
</dbReference>
<protein>
    <submittedName>
        <fullName evidence="2">DUF6456 domain-containing protein</fullName>
    </submittedName>
</protein>